<sequence length="162" mass="18835">MARPNDTVRIRYGYGVDEDDGRHRYPLHFGSMIMRSIEKRRARRTRSRRQRGWLSKVEAPHVNNEAEEDENGEGERRGGREEGDEDDDDDCADLNGHGRGVSVTAGGKKRVLTWFRHDRAPLTAQPISRHFWINHRSDKGPRYIVAPWKSLRTFSQRTAVRI</sequence>
<dbReference type="EMBL" id="GL887645">
    <property type="protein sequence ID" value="EGI70621.1"/>
    <property type="molecule type" value="Genomic_DNA"/>
</dbReference>
<evidence type="ECO:0000256" key="1">
    <source>
        <dbReference type="SAM" id="MobiDB-lite"/>
    </source>
</evidence>
<name>F4W5H1_ACREC</name>
<dbReference type="Proteomes" id="UP000007755">
    <property type="component" value="Unassembled WGS sequence"/>
</dbReference>
<organism evidence="3">
    <name type="scientific">Acromyrmex echinatior</name>
    <name type="common">Panamanian leafcutter ant</name>
    <name type="synonym">Acromyrmex octospinosus echinatior</name>
    <dbReference type="NCBI Taxonomy" id="103372"/>
    <lineage>
        <taxon>Eukaryota</taxon>
        <taxon>Metazoa</taxon>
        <taxon>Ecdysozoa</taxon>
        <taxon>Arthropoda</taxon>
        <taxon>Hexapoda</taxon>
        <taxon>Insecta</taxon>
        <taxon>Pterygota</taxon>
        <taxon>Neoptera</taxon>
        <taxon>Endopterygota</taxon>
        <taxon>Hymenoptera</taxon>
        <taxon>Apocrita</taxon>
        <taxon>Aculeata</taxon>
        <taxon>Formicoidea</taxon>
        <taxon>Formicidae</taxon>
        <taxon>Myrmicinae</taxon>
        <taxon>Acromyrmex</taxon>
    </lineage>
</organism>
<evidence type="ECO:0000313" key="3">
    <source>
        <dbReference type="Proteomes" id="UP000007755"/>
    </source>
</evidence>
<feature type="compositionally biased region" description="Acidic residues" evidence="1">
    <location>
        <begin position="82"/>
        <end position="92"/>
    </location>
</feature>
<evidence type="ECO:0000313" key="2">
    <source>
        <dbReference type="EMBL" id="EGI70621.1"/>
    </source>
</evidence>
<dbReference type="AlphaFoldDB" id="F4W5H1"/>
<dbReference type="InParanoid" id="F4W5H1"/>
<gene>
    <name evidence="2" type="ORF">G5I_00668</name>
</gene>
<protein>
    <submittedName>
        <fullName evidence="2">Uncharacterized protein</fullName>
    </submittedName>
</protein>
<proteinExistence type="predicted"/>
<keyword evidence="3" id="KW-1185">Reference proteome</keyword>
<feature type="region of interest" description="Disordered" evidence="1">
    <location>
        <begin position="39"/>
        <end position="102"/>
    </location>
</feature>
<reference evidence="2" key="1">
    <citation type="submission" date="2011-02" db="EMBL/GenBank/DDBJ databases">
        <title>The genome of the leaf-cutting ant Acromyrmex echinatior suggests key adaptations to social evolution and fungus farming.</title>
        <authorList>
            <person name="Nygaard S."/>
            <person name="Zhang G."/>
        </authorList>
    </citation>
    <scope>NUCLEOTIDE SEQUENCE</scope>
</reference>
<feature type="compositionally biased region" description="Basic residues" evidence="1">
    <location>
        <begin position="39"/>
        <end position="51"/>
    </location>
</feature>
<accession>F4W5H1</accession>